<dbReference type="Proteomes" id="UP001062846">
    <property type="component" value="Chromosome 4"/>
</dbReference>
<name>A0ACC0P2N9_RHOML</name>
<sequence>MMDVDALPVVIVTNRELALMNAIKSVFPHATNLLSLDYVEKNWLIPYKERFVGVWTDKVMHFGDLTSNRAESAHAALKHQLEHSQYNFDNIWEKMHQLILLQETEDKASFEKSLTSIQHDFRTTLFEMLRGVVSKNGMTHVLVASRQVEWIVESNHACECALRYTHGLLCAHEIVPYKTKNIPLPLELSHDHWKRLSFVPT</sequence>
<evidence type="ECO:0000313" key="1">
    <source>
        <dbReference type="EMBL" id="KAI8559908.1"/>
    </source>
</evidence>
<dbReference type="EMBL" id="CM046391">
    <property type="protein sequence ID" value="KAI8559908.1"/>
    <property type="molecule type" value="Genomic_DNA"/>
</dbReference>
<protein>
    <submittedName>
        <fullName evidence="1">Uncharacterized protein</fullName>
    </submittedName>
</protein>
<keyword evidence="2" id="KW-1185">Reference proteome</keyword>
<accession>A0ACC0P2N9</accession>
<evidence type="ECO:0000313" key="2">
    <source>
        <dbReference type="Proteomes" id="UP001062846"/>
    </source>
</evidence>
<comment type="caution">
    <text evidence="1">The sequence shown here is derived from an EMBL/GenBank/DDBJ whole genome shotgun (WGS) entry which is preliminary data.</text>
</comment>
<reference evidence="1" key="1">
    <citation type="submission" date="2022-02" db="EMBL/GenBank/DDBJ databases">
        <title>Plant Genome Project.</title>
        <authorList>
            <person name="Zhang R.-G."/>
        </authorList>
    </citation>
    <scope>NUCLEOTIDE SEQUENCE</scope>
    <source>
        <strain evidence="1">AT1</strain>
    </source>
</reference>
<proteinExistence type="predicted"/>
<gene>
    <name evidence="1" type="ORF">RHMOL_Rhmol04G0212500</name>
</gene>
<organism evidence="1 2">
    <name type="scientific">Rhododendron molle</name>
    <name type="common">Chinese azalea</name>
    <name type="synonym">Azalea mollis</name>
    <dbReference type="NCBI Taxonomy" id="49168"/>
    <lineage>
        <taxon>Eukaryota</taxon>
        <taxon>Viridiplantae</taxon>
        <taxon>Streptophyta</taxon>
        <taxon>Embryophyta</taxon>
        <taxon>Tracheophyta</taxon>
        <taxon>Spermatophyta</taxon>
        <taxon>Magnoliopsida</taxon>
        <taxon>eudicotyledons</taxon>
        <taxon>Gunneridae</taxon>
        <taxon>Pentapetalae</taxon>
        <taxon>asterids</taxon>
        <taxon>Ericales</taxon>
        <taxon>Ericaceae</taxon>
        <taxon>Ericoideae</taxon>
        <taxon>Rhodoreae</taxon>
        <taxon>Rhododendron</taxon>
    </lineage>
</organism>